<protein>
    <submittedName>
        <fullName evidence="2">Esterase</fullName>
    </submittedName>
</protein>
<dbReference type="Proteomes" id="UP001500567">
    <property type="component" value="Unassembled WGS sequence"/>
</dbReference>
<keyword evidence="3" id="KW-1185">Reference proteome</keyword>
<evidence type="ECO:0000313" key="2">
    <source>
        <dbReference type="EMBL" id="GAA4006526.1"/>
    </source>
</evidence>
<evidence type="ECO:0000313" key="3">
    <source>
        <dbReference type="Proteomes" id="UP001500567"/>
    </source>
</evidence>
<organism evidence="2 3">
    <name type="scientific">Hymenobacter fastidiosus</name>
    <dbReference type="NCBI Taxonomy" id="486264"/>
    <lineage>
        <taxon>Bacteria</taxon>
        <taxon>Pseudomonadati</taxon>
        <taxon>Bacteroidota</taxon>
        <taxon>Cytophagia</taxon>
        <taxon>Cytophagales</taxon>
        <taxon>Hymenobacteraceae</taxon>
        <taxon>Hymenobacter</taxon>
    </lineage>
</organism>
<comment type="caution">
    <text evidence="2">The sequence shown here is derived from an EMBL/GenBank/DDBJ whole genome shotgun (WGS) entry which is preliminary data.</text>
</comment>
<gene>
    <name evidence="2" type="ORF">GCM10022408_17880</name>
</gene>
<sequence>MVSGLLAVHNRANRTTTRHFTNSLYHPSYSMPASEEHQLTVSRTARYYQAGVLSGATRQVWFVCHGYGQLAAYFIRHFHSLPQHDPTTVIIAPEGLSRFYLNGTGGRIGATWMTREDRLAEIEDYGAYLNQLAGAILTRCPADVQVTVLGFSQGAATVSRWLARARFRPARLILWAGAFPADMEFTVATRLLEQLPVVLVCGDQDQFISPEELTRQQQFLQSLGVEPVIIRFPGRHEMNLGVLQQLHQAGSGVG</sequence>
<name>A0ABP7S4U5_9BACT</name>
<dbReference type="Gene3D" id="3.40.50.1820">
    <property type="entry name" value="alpha/beta hydrolase"/>
    <property type="match status" value="1"/>
</dbReference>
<dbReference type="Pfam" id="PF02230">
    <property type="entry name" value="Abhydrolase_2"/>
    <property type="match status" value="1"/>
</dbReference>
<feature type="domain" description="Phospholipase/carboxylesterase/thioesterase" evidence="1">
    <location>
        <begin position="58"/>
        <end position="226"/>
    </location>
</feature>
<dbReference type="InterPro" id="IPR003140">
    <property type="entry name" value="PLipase/COase/thioEstase"/>
</dbReference>
<dbReference type="InterPro" id="IPR029058">
    <property type="entry name" value="AB_hydrolase_fold"/>
</dbReference>
<evidence type="ECO:0000259" key="1">
    <source>
        <dbReference type="Pfam" id="PF02230"/>
    </source>
</evidence>
<dbReference type="SUPFAM" id="SSF53474">
    <property type="entry name" value="alpha/beta-Hydrolases"/>
    <property type="match status" value="1"/>
</dbReference>
<reference evidence="3" key="1">
    <citation type="journal article" date="2019" name="Int. J. Syst. Evol. Microbiol.">
        <title>The Global Catalogue of Microorganisms (GCM) 10K type strain sequencing project: providing services to taxonomists for standard genome sequencing and annotation.</title>
        <authorList>
            <consortium name="The Broad Institute Genomics Platform"/>
            <consortium name="The Broad Institute Genome Sequencing Center for Infectious Disease"/>
            <person name="Wu L."/>
            <person name="Ma J."/>
        </authorList>
    </citation>
    <scope>NUCLEOTIDE SEQUENCE [LARGE SCALE GENOMIC DNA]</scope>
    <source>
        <strain evidence="3">JCM 17224</strain>
    </source>
</reference>
<proteinExistence type="predicted"/>
<dbReference type="EMBL" id="BAABDJ010000015">
    <property type="protein sequence ID" value="GAA4006526.1"/>
    <property type="molecule type" value="Genomic_DNA"/>
</dbReference>
<accession>A0ABP7S4U5</accession>